<gene>
    <name evidence="1" type="ORF">METZ01_LOCUS331815</name>
</gene>
<sequence>MNNNIINFKESVKRLKEKKKKNTYFVDVIATERRVIVIEALSKEEAEVLARIKYAQEFVEYDEPEGEYIEFVVQKL</sequence>
<accession>A0A382Q3Y9</accession>
<evidence type="ECO:0000313" key="1">
    <source>
        <dbReference type="EMBL" id="SVC78961.1"/>
    </source>
</evidence>
<organism evidence="1">
    <name type="scientific">marine metagenome</name>
    <dbReference type="NCBI Taxonomy" id="408172"/>
    <lineage>
        <taxon>unclassified sequences</taxon>
        <taxon>metagenomes</taxon>
        <taxon>ecological metagenomes</taxon>
    </lineage>
</organism>
<name>A0A382Q3Y9_9ZZZZ</name>
<proteinExistence type="predicted"/>
<protein>
    <submittedName>
        <fullName evidence="1">Uncharacterized protein</fullName>
    </submittedName>
</protein>
<dbReference type="AlphaFoldDB" id="A0A382Q3Y9"/>
<dbReference type="EMBL" id="UINC01111041">
    <property type="protein sequence ID" value="SVC78961.1"/>
    <property type="molecule type" value="Genomic_DNA"/>
</dbReference>
<reference evidence="1" key="1">
    <citation type="submission" date="2018-05" db="EMBL/GenBank/DDBJ databases">
        <authorList>
            <person name="Lanie J.A."/>
            <person name="Ng W.-L."/>
            <person name="Kazmierczak K.M."/>
            <person name="Andrzejewski T.M."/>
            <person name="Davidsen T.M."/>
            <person name="Wayne K.J."/>
            <person name="Tettelin H."/>
            <person name="Glass J.I."/>
            <person name="Rusch D."/>
            <person name="Podicherti R."/>
            <person name="Tsui H.-C.T."/>
            <person name="Winkler M.E."/>
        </authorList>
    </citation>
    <scope>NUCLEOTIDE SEQUENCE</scope>
</reference>